<dbReference type="Pfam" id="PF14004">
    <property type="entry name" value="DUF4227"/>
    <property type="match status" value="1"/>
</dbReference>
<evidence type="ECO:0008006" key="4">
    <source>
        <dbReference type="Google" id="ProtNLM"/>
    </source>
</evidence>
<protein>
    <recommendedName>
        <fullName evidence="4">DUF4227 domain-containing protein</fullName>
    </recommendedName>
</protein>
<dbReference type="Proteomes" id="UP000029518">
    <property type="component" value="Chromosome"/>
</dbReference>
<keyword evidence="1" id="KW-1133">Transmembrane helix</keyword>
<gene>
    <name evidence="2" type="ORF">PBOR_23895</name>
</gene>
<dbReference type="HOGENOM" id="CLU_185001_1_0_9"/>
<keyword evidence="3" id="KW-1185">Reference proteome</keyword>
<evidence type="ECO:0000313" key="3">
    <source>
        <dbReference type="Proteomes" id="UP000029518"/>
    </source>
</evidence>
<organism evidence="2 3">
    <name type="scientific">Paenibacillus borealis</name>
    <dbReference type="NCBI Taxonomy" id="160799"/>
    <lineage>
        <taxon>Bacteria</taxon>
        <taxon>Bacillati</taxon>
        <taxon>Bacillota</taxon>
        <taxon>Bacilli</taxon>
        <taxon>Bacillales</taxon>
        <taxon>Paenibacillaceae</taxon>
        <taxon>Paenibacillus</taxon>
    </lineage>
</organism>
<dbReference type="RefSeq" id="WP_042215724.1">
    <property type="nucleotide sequence ID" value="NZ_CP009285.1"/>
</dbReference>
<dbReference type="EMBL" id="CP009285">
    <property type="protein sequence ID" value="AIQ59658.1"/>
    <property type="molecule type" value="Genomic_DNA"/>
</dbReference>
<evidence type="ECO:0000256" key="1">
    <source>
        <dbReference type="SAM" id="Phobius"/>
    </source>
</evidence>
<name>A0A089LKG3_PAEBO</name>
<dbReference type="PROSITE" id="PS51257">
    <property type="entry name" value="PROKAR_LIPOPROTEIN"/>
    <property type="match status" value="1"/>
</dbReference>
<keyword evidence="1" id="KW-0472">Membrane</keyword>
<evidence type="ECO:0000313" key="2">
    <source>
        <dbReference type="EMBL" id="AIQ59658.1"/>
    </source>
</evidence>
<sequence length="77" mass="8971">MIVSIPKTVRRLYFMTLLVAISCVLYYILSWFSAWMSPAQNYDIPEGTAIRAFHDVKQGDEGLSAGQRLRLYYWYGE</sequence>
<accession>A0A089LKG3</accession>
<dbReference type="KEGG" id="pbd:PBOR_23895"/>
<proteinExistence type="predicted"/>
<dbReference type="InterPro" id="IPR025321">
    <property type="entry name" value="DUF4227"/>
</dbReference>
<reference evidence="2" key="1">
    <citation type="submission" date="2014-08" db="EMBL/GenBank/DDBJ databases">
        <title>Comparative genomics of the Paenibacillus odorifer group.</title>
        <authorList>
            <person name="den Bakker H.C."/>
            <person name="Tsai Y.-C.Y.-C."/>
            <person name="Martin N."/>
            <person name="Korlach J."/>
            <person name="Wiedmann M."/>
        </authorList>
    </citation>
    <scope>NUCLEOTIDE SEQUENCE [LARGE SCALE GENOMIC DNA]</scope>
    <source>
        <strain evidence="2">DSM 13188</strain>
    </source>
</reference>
<keyword evidence="1" id="KW-0812">Transmembrane</keyword>
<feature type="transmembrane region" description="Helical" evidence="1">
    <location>
        <begin position="12"/>
        <end position="32"/>
    </location>
</feature>
<dbReference type="OrthoDB" id="2691647at2"/>
<dbReference type="AlphaFoldDB" id="A0A089LKG3"/>